<keyword evidence="2" id="KW-1185">Reference proteome</keyword>
<accession>A0A182FY26</accession>
<sequence length="40" mass="4352">MPVYLVAAGGIRLVRGPSENYRPCEIIAHGLVTRANLSTR</sequence>
<dbReference type="VEuPathDB" id="VectorBase:AALB014532"/>
<evidence type="ECO:0000313" key="1">
    <source>
        <dbReference type="EnsemblMetazoa" id="AALB014532-PA"/>
    </source>
</evidence>
<dbReference type="EnsemblMetazoa" id="AALB014532-RA">
    <property type="protein sequence ID" value="AALB014532-PA"/>
    <property type="gene ID" value="AALB014532"/>
</dbReference>
<dbReference type="AlphaFoldDB" id="A0A182FY26"/>
<reference evidence="1" key="2">
    <citation type="submission" date="2022-08" db="UniProtKB">
        <authorList>
            <consortium name="EnsemblMetazoa"/>
        </authorList>
    </citation>
    <scope>IDENTIFICATION</scope>
    <source>
        <strain evidence="1">STECLA/ALBI9_A</strain>
    </source>
</reference>
<proteinExistence type="predicted"/>
<evidence type="ECO:0000313" key="2">
    <source>
        <dbReference type="Proteomes" id="UP000069272"/>
    </source>
</evidence>
<protein>
    <submittedName>
        <fullName evidence="1">Uncharacterized protein</fullName>
    </submittedName>
</protein>
<organism evidence="1 2">
    <name type="scientific">Anopheles albimanus</name>
    <name type="common">New world malaria mosquito</name>
    <dbReference type="NCBI Taxonomy" id="7167"/>
    <lineage>
        <taxon>Eukaryota</taxon>
        <taxon>Metazoa</taxon>
        <taxon>Ecdysozoa</taxon>
        <taxon>Arthropoda</taxon>
        <taxon>Hexapoda</taxon>
        <taxon>Insecta</taxon>
        <taxon>Pterygota</taxon>
        <taxon>Neoptera</taxon>
        <taxon>Endopterygota</taxon>
        <taxon>Diptera</taxon>
        <taxon>Nematocera</taxon>
        <taxon>Culicoidea</taxon>
        <taxon>Culicidae</taxon>
        <taxon>Anophelinae</taxon>
        <taxon>Anopheles</taxon>
    </lineage>
</organism>
<reference evidence="1 2" key="1">
    <citation type="journal article" date="2017" name="G3 (Bethesda)">
        <title>The Physical Genome Mapping of Anopheles albimanus Corrected Scaffold Misassemblies and Identified Interarm Rearrangements in Genus Anopheles.</title>
        <authorList>
            <person name="Artemov G.N."/>
            <person name="Peery A.N."/>
            <person name="Jiang X."/>
            <person name="Tu Z."/>
            <person name="Stegniy V.N."/>
            <person name="Sharakhova M.V."/>
            <person name="Sharakhov I.V."/>
        </authorList>
    </citation>
    <scope>NUCLEOTIDE SEQUENCE [LARGE SCALE GENOMIC DNA]</scope>
    <source>
        <strain evidence="1 2">ALBI9_A</strain>
    </source>
</reference>
<dbReference type="Proteomes" id="UP000069272">
    <property type="component" value="Chromosome 3L"/>
</dbReference>
<name>A0A182FY26_ANOAL</name>